<keyword evidence="4 6" id="KW-1133">Transmembrane helix</keyword>
<feature type="transmembrane region" description="Helical" evidence="6">
    <location>
        <begin position="149"/>
        <end position="169"/>
    </location>
</feature>
<evidence type="ECO:0000256" key="3">
    <source>
        <dbReference type="ARBA" id="ARBA00022692"/>
    </source>
</evidence>
<dbReference type="GO" id="GO:0016020">
    <property type="term" value="C:membrane"/>
    <property type="evidence" value="ECO:0007669"/>
    <property type="project" value="UniProtKB-SubCell"/>
</dbReference>
<keyword evidence="5 6" id="KW-0472">Membrane</keyword>
<dbReference type="Gene3D" id="1.10.3730.20">
    <property type="match status" value="2"/>
</dbReference>
<feature type="transmembrane region" description="Helical" evidence="6">
    <location>
        <begin position="37"/>
        <end position="58"/>
    </location>
</feature>
<feature type="domain" description="EamA" evidence="7">
    <location>
        <begin position="8"/>
        <end position="141"/>
    </location>
</feature>
<dbReference type="InterPro" id="IPR050638">
    <property type="entry name" value="AA-Vitamin_Transporters"/>
</dbReference>
<comment type="subcellular location">
    <subcellularLocation>
        <location evidence="1">Membrane</location>
        <topology evidence="1">Multi-pass membrane protein</topology>
    </subcellularLocation>
</comment>
<comment type="similarity">
    <text evidence="2">Belongs to the EamA transporter family.</text>
</comment>
<dbReference type="AlphaFoldDB" id="A0A1F6A381"/>
<name>A0A1F6A381_9BACT</name>
<protein>
    <recommendedName>
        <fullName evidence="7">EamA domain-containing protein</fullName>
    </recommendedName>
</protein>
<feature type="transmembrane region" description="Helical" evidence="6">
    <location>
        <begin position="70"/>
        <end position="89"/>
    </location>
</feature>
<dbReference type="Pfam" id="PF00892">
    <property type="entry name" value="EamA"/>
    <property type="match status" value="2"/>
</dbReference>
<comment type="caution">
    <text evidence="8">The sequence shown here is derived from an EMBL/GenBank/DDBJ whole genome shotgun (WGS) entry which is preliminary data.</text>
</comment>
<sequence>MKINNMNIYLLFALLGGVLSGLTETINKNITEKKYSVFSYSLLQWGGNLLFYLLLFFINKEVFPSSLSSYFSLLIVVLFAFIGNIFIIKAYKTEDVSNINIIWRISLVVNFLNGYLLLSERISYLNLLGIFLILLGIIVIFYNGKSLHLSSGFIFALSGGICFGMVAYLNKITLSNFSPVAFLVAANIAGTTLSLFMPKALPDMLPILRKYSWKILLSRFTSFIAYLLFIYAIAREKISVVNTNYETLSLLSVVILGIFFLKEKSNFQQKLAGSLFCTLGIILLNFF</sequence>
<dbReference type="EMBL" id="MFJM01000006">
    <property type="protein sequence ID" value="OGG19125.1"/>
    <property type="molecule type" value="Genomic_DNA"/>
</dbReference>
<evidence type="ECO:0000256" key="2">
    <source>
        <dbReference type="ARBA" id="ARBA00007362"/>
    </source>
</evidence>
<dbReference type="InterPro" id="IPR000620">
    <property type="entry name" value="EamA_dom"/>
</dbReference>
<evidence type="ECO:0000313" key="9">
    <source>
        <dbReference type="Proteomes" id="UP000176253"/>
    </source>
</evidence>
<feature type="transmembrane region" description="Helical" evidence="6">
    <location>
        <begin position="216"/>
        <end position="233"/>
    </location>
</feature>
<feature type="transmembrane region" description="Helical" evidence="6">
    <location>
        <begin position="125"/>
        <end position="143"/>
    </location>
</feature>
<dbReference type="Proteomes" id="UP000176253">
    <property type="component" value="Unassembled WGS sequence"/>
</dbReference>
<reference evidence="8 9" key="1">
    <citation type="journal article" date="2016" name="Nat. Commun.">
        <title>Thousands of microbial genomes shed light on interconnected biogeochemical processes in an aquifer system.</title>
        <authorList>
            <person name="Anantharaman K."/>
            <person name="Brown C.T."/>
            <person name="Hug L.A."/>
            <person name="Sharon I."/>
            <person name="Castelle C.J."/>
            <person name="Probst A.J."/>
            <person name="Thomas B.C."/>
            <person name="Singh A."/>
            <person name="Wilkins M.J."/>
            <person name="Karaoz U."/>
            <person name="Brodie E.L."/>
            <person name="Williams K.H."/>
            <person name="Hubbard S.S."/>
            <person name="Banfield J.F."/>
        </authorList>
    </citation>
    <scope>NUCLEOTIDE SEQUENCE [LARGE SCALE GENOMIC DNA]</scope>
</reference>
<dbReference type="PANTHER" id="PTHR32322">
    <property type="entry name" value="INNER MEMBRANE TRANSPORTER"/>
    <property type="match status" value="1"/>
</dbReference>
<feature type="domain" description="EamA" evidence="7">
    <location>
        <begin position="151"/>
        <end position="285"/>
    </location>
</feature>
<dbReference type="STRING" id="1798383.A3D78_04590"/>
<dbReference type="SUPFAM" id="SSF103481">
    <property type="entry name" value="Multidrug resistance efflux transporter EmrE"/>
    <property type="match status" value="2"/>
</dbReference>
<accession>A0A1F6A381</accession>
<evidence type="ECO:0000259" key="7">
    <source>
        <dbReference type="Pfam" id="PF00892"/>
    </source>
</evidence>
<keyword evidence="3 6" id="KW-0812">Transmembrane</keyword>
<evidence type="ECO:0000256" key="6">
    <source>
        <dbReference type="SAM" id="Phobius"/>
    </source>
</evidence>
<evidence type="ECO:0000313" key="8">
    <source>
        <dbReference type="EMBL" id="OGG19125.1"/>
    </source>
</evidence>
<evidence type="ECO:0000256" key="1">
    <source>
        <dbReference type="ARBA" id="ARBA00004141"/>
    </source>
</evidence>
<feature type="transmembrane region" description="Helical" evidence="6">
    <location>
        <begin position="101"/>
        <end position="118"/>
    </location>
</feature>
<dbReference type="PANTHER" id="PTHR32322:SF2">
    <property type="entry name" value="EAMA DOMAIN-CONTAINING PROTEIN"/>
    <property type="match status" value="1"/>
</dbReference>
<organism evidence="8 9">
    <name type="scientific">Candidatus Gottesmanbacteria bacterium RIFCSPHIGHO2_02_FULL_39_14</name>
    <dbReference type="NCBI Taxonomy" id="1798383"/>
    <lineage>
        <taxon>Bacteria</taxon>
        <taxon>Candidatus Gottesmaniibacteriota</taxon>
    </lineage>
</organism>
<proteinExistence type="inferred from homology"/>
<gene>
    <name evidence="8" type="ORF">A3D78_04590</name>
</gene>
<dbReference type="InterPro" id="IPR037185">
    <property type="entry name" value="EmrE-like"/>
</dbReference>
<feature type="transmembrane region" description="Helical" evidence="6">
    <location>
        <begin position="245"/>
        <end position="261"/>
    </location>
</feature>
<evidence type="ECO:0000256" key="4">
    <source>
        <dbReference type="ARBA" id="ARBA00022989"/>
    </source>
</evidence>
<feature type="transmembrane region" description="Helical" evidence="6">
    <location>
        <begin position="176"/>
        <end position="196"/>
    </location>
</feature>
<evidence type="ECO:0000256" key="5">
    <source>
        <dbReference type="ARBA" id="ARBA00023136"/>
    </source>
</evidence>